<dbReference type="InterPro" id="IPR001763">
    <property type="entry name" value="Rhodanese-like_dom"/>
</dbReference>
<protein>
    <submittedName>
        <fullName evidence="2">Rhodanese-like domain-containing protein</fullName>
    </submittedName>
</protein>
<evidence type="ECO:0000313" key="2">
    <source>
        <dbReference type="EMBL" id="MBN2965063.1"/>
    </source>
</evidence>
<dbReference type="PROSITE" id="PS50206">
    <property type="entry name" value="RHODANESE_3"/>
    <property type="match status" value="1"/>
</dbReference>
<evidence type="ECO:0000259" key="1">
    <source>
        <dbReference type="PROSITE" id="PS50206"/>
    </source>
</evidence>
<proteinExistence type="predicted"/>
<comment type="caution">
    <text evidence="2">The sequence shown here is derived from an EMBL/GenBank/DDBJ whole genome shotgun (WGS) entry which is preliminary data.</text>
</comment>
<name>A0ABS2WUK9_9BACT</name>
<dbReference type="Pfam" id="PF00581">
    <property type="entry name" value="Rhodanese"/>
    <property type="match status" value="1"/>
</dbReference>
<dbReference type="EMBL" id="JAFHKK010000023">
    <property type="protein sequence ID" value="MBN2965063.1"/>
    <property type="molecule type" value="Genomic_DNA"/>
</dbReference>
<dbReference type="PROSITE" id="PS51257">
    <property type="entry name" value="PROKAR_LIPOPROTEIN"/>
    <property type="match status" value="1"/>
</dbReference>
<accession>A0ABS2WUK9</accession>
<reference evidence="2" key="1">
    <citation type="submission" date="2021-02" db="EMBL/GenBank/DDBJ databases">
        <title>Sulfurospirillum tamanensis sp. nov.</title>
        <authorList>
            <person name="Frolova A."/>
            <person name="Merkel A."/>
            <person name="Slobodkin A."/>
        </authorList>
    </citation>
    <scope>NUCLEOTIDE SEQUENCE</scope>
    <source>
        <strain evidence="2">T05b</strain>
    </source>
</reference>
<dbReference type="Proteomes" id="UP000703590">
    <property type="component" value="Unassembled WGS sequence"/>
</dbReference>
<evidence type="ECO:0000313" key="3">
    <source>
        <dbReference type="Proteomes" id="UP000703590"/>
    </source>
</evidence>
<dbReference type="SMART" id="SM00450">
    <property type="entry name" value="RHOD"/>
    <property type="match status" value="1"/>
</dbReference>
<dbReference type="SUPFAM" id="SSF52821">
    <property type="entry name" value="Rhodanese/Cell cycle control phosphatase"/>
    <property type="match status" value="1"/>
</dbReference>
<dbReference type="CDD" id="cd00158">
    <property type="entry name" value="RHOD"/>
    <property type="match status" value="1"/>
</dbReference>
<keyword evidence="3" id="KW-1185">Reference proteome</keyword>
<dbReference type="Gene3D" id="3.40.250.10">
    <property type="entry name" value="Rhodanese-like domain"/>
    <property type="match status" value="1"/>
</dbReference>
<sequence>MQFRLVMATVLLGLVLVGCGGKKAAYNYIDAPEVAQLVREGGAVALVDIQVEEDFNEEHLKGAIPTYAFPVNTAEEAGRLVAIMGQIQPEDKVVIVCPKGGGAERAVDVLVKNGIPKARVFILTDGQYGWPRDKINDILVQDDTYK</sequence>
<gene>
    <name evidence="2" type="ORF">JWV37_09745</name>
</gene>
<feature type="domain" description="Rhodanese" evidence="1">
    <location>
        <begin position="40"/>
        <end position="136"/>
    </location>
</feature>
<organism evidence="2 3">
    <name type="scientific">Sulfurospirillum tamanense</name>
    <dbReference type="NCBI Taxonomy" id="2813362"/>
    <lineage>
        <taxon>Bacteria</taxon>
        <taxon>Pseudomonadati</taxon>
        <taxon>Campylobacterota</taxon>
        <taxon>Epsilonproteobacteria</taxon>
        <taxon>Campylobacterales</taxon>
        <taxon>Sulfurospirillaceae</taxon>
        <taxon>Sulfurospirillum</taxon>
    </lineage>
</organism>
<dbReference type="RefSeq" id="WP_205459610.1">
    <property type="nucleotide sequence ID" value="NZ_JAFHKK010000023.1"/>
</dbReference>
<reference evidence="2" key="2">
    <citation type="submission" date="2021-02" db="EMBL/GenBank/DDBJ databases">
        <authorList>
            <person name="Merkel A.Y."/>
        </authorList>
    </citation>
    <scope>NUCLEOTIDE SEQUENCE</scope>
    <source>
        <strain evidence="2">T05b</strain>
    </source>
</reference>
<dbReference type="InterPro" id="IPR036873">
    <property type="entry name" value="Rhodanese-like_dom_sf"/>
</dbReference>